<dbReference type="GO" id="GO:0005737">
    <property type="term" value="C:cytoplasm"/>
    <property type="evidence" value="ECO:0007669"/>
    <property type="project" value="UniProtKB-SubCell"/>
</dbReference>
<comment type="subcellular location">
    <subcellularLocation>
        <location evidence="6">Cytoplasm</location>
    </subcellularLocation>
</comment>
<evidence type="ECO:0000256" key="2">
    <source>
        <dbReference type="ARBA" id="ARBA00022884"/>
    </source>
</evidence>
<reference evidence="8" key="1">
    <citation type="submission" date="2020-02" db="EMBL/GenBank/DDBJ databases">
        <authorList>
            <person name="Meier V. D."/>
        </authorList>
    </citation>
    <scope>NUCLEOTIDE SEQUENCE</scope>
    <source>
        <strain evidence="8">AVDCRST_MAG28</strain>
    </source>
</reference>
<keyword evidence="1 6" id="KW-0963">Cytoplasm</keyword>
<dbReference type="Pfam" id="PF01424">
    <property type="entry name" value="R3H"/>
    <property type="match status" value="1"/>
</dbReference>
<comment type="caution">
    <text evidence="6">Lacks conserved residue(s) required for the propagation of feature annotation.</text>
</comment>
<keyword evidence="3 6" id="KW-0133">Cell shape</keyword>
<evidence type="ECO:0000256" key="1">
    <source>
        <dbReference type="ARBA" id="ARBA00022490"/>
    </source>
</evidence>
<evidence type="ECO:0000313" key="8">
    <source>
        <dbReference type="EMBL" id="CAA9464248.1"/>
    </source>
</evidence>
<evidence type="ECO:0000259" key="7">
    <source>
        <dbReference type="PROSITE" id="PS51061"/>
    </source>
</evidence>
<dbReference type="InterPro" id="IPR001374">
    <property type="entry name" value="R3H_dom"/>
</dbReference>
<dbReference type="InterPro" id="IPR038247">
    <property type="entry name" value="Jag_N_dom_sf"/>
</dbReference>
<dbReference type="InterPro" id="IPR038008">
    <property type="entry name" value="Jag_KH"/>
</dbReference>
<dbReference type="GO" id="GO:0009252">
    <property type="term" value="P:peptidoglycan biosynthetic process"/>
    <property type="evidence" value="ECO:0007669"/>
    <property type="project" value="UniProtKB-UniRule"/>
</dbReference>
<comment type="function">
    <text evidence="6">A probable RNA chaperone. Forms a complex with KhpA which binds to cellular RNA and controls its expression. Plays a role in peptidoglycan (PG) homeostasis and cell length regulation.</text>
</comment>
<dbReference type="SMART" id="SM00393">
    <property type="entry name" value="R3H"/>
    <property type="match status" value="1"/>
</dbReference>
<dbReference type="Gene3D" id="3.30.300.20">
    <property type="match status" value="1"/>
</dbReference>
<dbReference type="Pfam" id="PF13083">
    <property type="entry name" value="KH_KhpA-B"/>
    <property type="match status" value="1"/>
</dbReference>
<dbReference type="GO" id="GO:0071555">
    <property type="term" value="P:cell wall organization"/>
    <property type="evidence" value="ECO:0007669"/>
    <property type="project" value="UniProtKB-KW"/>
</dbReference>
<dbReference type="PROSITE" id="PS51061">
    <property type="entry name" value="R3H"/>
    <property type="match status" value="1"/>
</dbReference>
<dbReference type="InterPro" id="IPR015946">
    <property type="entry name" value="KH_dom-like_a/b"/>
</dbReference>
<evidence type="ECO:0000256" key="3">
    <source>
        <dbReference type="ARBA" id="ARBA00022960"/>
    </source>
</evidence>
<evidence type="ECO:0000256" key="5">
    <source>
        <dbReference type="ARBA" id="ARBA00023316"/>
    </source>
</evidence>
<dbReference type="NCBIfam" id="NF041568">
    <property type="entry name" value="Jag_EloR"/>
    <property type="match status" value="1"/>
</dbReference>
<dbReference type="SMART" id="SM01245">
    <property type="entry name" value="Jag_N"/>
    <property type="match status" value="1"/>
</dbReference>
<dbReference type="CDD" id="cd02414">
    <property type="entry name" value="KH-II_Jag"/>
    <property type="match status" value="1"/>
</dbReference>
<dbReference type="InterPro" id="IPR039247">
    <property type="entry name" value="KhpB"/>
</dbReference>
<comment type="domain">
    <text evidence="6">Has an N-terminal Jag-N domain and 2 RNA-binding domains (KH and R3H).</text>
</comment>
<dbReference type="AlphaFoldDB" id="A0A6J4R4U3"/>
<dbReference type="PANTHER" id="PTHR35800:SF1">
    <property type="entry name" value="RNA-BINDING PROTEIN KHPB"/>
    <property type="match status" value="1"/>
</dbReference>
<dbReference type="Gene3D" id="3.30.1370.50">
    <property type="entry name" value="R3H-like domain"/>
    <property type="match status" value="1"/>
</dbReference>
<accession>A0A6J4R4U3</accession>
<dbReference type="GO" id="GO:0003723">
    <property type="term" value="F:RNA binding"/>
    <property type="evidence" value="ECO:0007669"/>
    <property type="project" value="UniProtKB-UniRule"/>
</dbReference>
<keyword evidence="2 6" id="KW-0694">RNA-binding</keyword>
<feature type="domain" description="R3H" evidence="7">
    <location>
        <begin position="192"/>
        <end position="257"/>
    </location>
</feature>
<dbReference type="InterPro" id="IPR034079">
    <property type="entry name" value="R3H_KhpB"/>
</dbReference>
<evidence type="ECO:0000256" key="6">
    <source>
        <dbReference type="HAMAP-Rule" id="MF_00867"/>
    </source>
</evidence>
<protein>
    <recommendedName>
        <fullName evidence="6">RNA-binding protein KhpB</fullName>
    </recommendedName>
    <alternativeName>
        <fullName evidence="6">RNA-binding protein EloR</fullName>
    </alternativeName>
</protein>
<dbReference type="InterPro" id="IPR036867">
    <property type="entry name" value="R3H_dom_sf"/>
</dbReference>
<keyword evidence="4 6" id="KW-0143">Chaperone</keyword>
<dbReference type="HAMAP" id="MF_00867">
    <property type="entry name" value="KhpB"/>
    <property type="match status" value="1"/>
</dbReference>
<name>A0A6J4R4U3_9ACTN</name>
<dbReference type="GO" id="GO:0008360">
    <property type="term" value="P:regulation of cell shape"/>
    <property type="evidence" value="ECO:0007669"/>
    <property type="project" value="UniProtKB-KW"/>
</dbReference>
<organism evidence="8">
    <name type="scientific">uncultured Rubrobacteraceae bacterium</name>
    <dbReference type="NCBI Taxonomy" id="349277"/>
    <lineage>
        <taxon>Bacteria</taxon>
        <taxon>Bacillati</taxon>
        <taxon>Actinomycetota</taxon>
        <taxon>Rubrobacteria</taxon>
        <taxon>Rubrobacterales</taxon>
        <taxon>Rubrobacteraceae</taxon>
        <taxon>environmental samples</taxon>
    </lineage>
</organism>
<proteinExistence type="inferred from homology"/>
<dbReference type="Gene3D" id="3.30.30.80">
    <property type="entry name" value="probable RNA-binding protein from clostridium symbiosum atcc 14940"/>
    <property type="match status" value="1"/>
</dbReference>
<comment type="similarity">
    <text evidence="6">Belongs to the KhpB RNA-binding protein family.</text>
</comment>
<comment type="subunit">
    <text evidence="6">Forms a complex with KhpA.</text>
</comment>
<dbReference type="PANTHER" id="PTHR35800">
    <property type="entry name" value="PROTEIN JAG"/>
    <property type="match status" value="1"/>
</dbReference>
<dbReference type="EMBL" id="CADCVE010000097">
    <property type="protein sequence ID" value="CAA9464248.1"/>
    <property type="molecule type" value="Genomic_DNA"/>
</dbReference>
<keyword evidence="5 6" id="KW-0961">Cell wall biogenesis/degradation</keyword>
<evidence type="ECO:0000256" key="4">
    <source>
        <dbReference type="ARBA" id="ARBA00023186"/>
    </source>
</evidence>
<dbReference type="CDD" id="cd02644">
    <property type="entry name" value="R3H_jag"/>
    <property type="match status" value="1"/>
</dbReference>
<dbReference type="InterPro" id="IPR032782">
    <property type="entry name" value="KhpB_N"/>
</dbReference>
<gene>
    <name evidence="6" type="primary">khpB</name>
    <name evidence="6" type="synonym">eloR</name>
    <name evidence="8" type="ORF">AVDCRST_MAG28-3833</name>
</gene>
<dbReference type="Pfam" id="PF14804">
    <property type="entry name" value="Jag_N"/>
    <property type="match status" value="1"/>
</dbReference>
<dbReference type="SUPFAM" id="SSF82708">
    <property type="entry name" value="R3H domain"/>
    <property type="match status" value="1"/>
</dbReference>
<sequence length="257" mass="28429">MSESREFYAATVEEALEKAAAGLGVSRDELRFQVLDEGSTGFLGIGARDARVFVEVPESRSMSSTMENEQLTSETTGVVEQHQLVPDIEHAEIEAGLIQEAGESTEDIPEDLIVAVDEFVTTLMNAMGFQATVDAYESGEVITVDVITKETGLLVGRKGETIDAVQYLTNVAVYRDRVFSKKIVIDSEGYRQRRVEALQGMAHRTARRAVREEQALSLPPMTAAERRVVHLFLEKNPHVDTSSEGEEEDRRVVITPI</sequence>